<protein>
    <recommendedName>
        <fullName evidence="3">UMOD/GP2/OIT3-like D8C domain-containing protein</fullName>
    </recommendedName>
</protein>
<accession>A0ABN8R3F7</accession>
<sequence length="130" mass="14579">ECYNYSNLNDSVRAQGFYNRYYGYYQCDSNLPFGWYRFSGSAGSQMATSCVGKNHCSSQSPGWLSTPHPSRDDGIVNGTVCFHWESGCCHWSTNIRVRNCSGFYVYELGPAPTCHLRYCGNGGGMLHLLQ</sequence>
<keyword evidence="2" id="KW-1015">Disulfide bond</keyword>
<evidence type="ECO:0000256" key="2">
    <source>
        <dbReference type="ARBA" id="ARBA00023157"/>
    </source>
</evidence>
<reference evidence="4 5" key="1">
    <citation type="submission" date="2022-05" db="EMBL/GenBank/DDBJ databases">
        <authorList>
            <consortium name="Genoscope - CEA"/>
            <person name="William W."/>
        </authorList>
    </citation>
    <scope>NUCLEOTIDE SEQUENCE [LARGE SCALE GENOMIC DNA]</scope>
</reference>
<dbReference type="Pfam" id="PF23283">
    <property type="entry name" value="D8C_UMOD"/>
    <property type="match status" value="1"/>
</dbReference>
<feature type="domain" description="UMOD/GP2/OIT3-like D8C" evidence="3">
    <location>
        <begin position="42"/>
        <end position="119"/>
    </location>
</feature>
<keyword evidence="1" id="KW-0732">Signal</keyword>
<evidence type="ECO:0000313" key="5">
    <source>
        <dbReference type="Proteomes" id="UP001159427"/>
    </source>
</evidence>
<proteinExistence type="predicted"/>
<feature type="non-terminal residue" evidence="4">
    <location>
        <position position="130"/>
    </location>
</feature>
<dbReference type="PANTHER" id="PTHR36191">
    <property type="entry name" value="ENDO/EXONUCLEASE/PHOSPHATASE DOMAIN-CONTAINING PROTEIN-RELATED"/>
    <property type="match status" value="1"/>
</dbReference>
<evidence type="ECO:0000256" key="1">
    <source>
        <dbReference type="ARBA" id="ARBA00022729"/>
    </source>
</evidence>
<feature type="non-terminal residue" evidence="4">
    <location>
        <position position="1"/>
    </location>
</feature>
<evidence type="ECO:0000313" key="4">
    <source>
        <dbReference type="EMBL" id="CAH3173232.1"/>
    </source>
</evidence>
<name>A0ABN8R3F7_9CNID</name>
<evidence type="ECO:0000259" key="3">
    <source>
        <dbReference type="Pfam" id="PF23283"/>
    </source>
</evidence>
<keyword evidence="5" id="KW-1185">Reference proteome</keyword>
<dbReference type="PANTHER" id="PTHR36191:SF4">
    <property type="entry name" value="VWFD DOMAIN-CONTAINING PROTEIN"/>
    <property type="match status" value="1"/>
</dbReference>
<organism evidence="4 5">
    <name type="scientific">Porites evermanni</name>
    <dbReference type="NCBI Taxonomy" id="104178"/>
    <lineage>
        <taxon>Eukaryota</taxon>
        <taxon>Metazoa</taxon>
        <taxon>Cnidaria</taxon>
        <taxon>Anthozoa</taxon>
        <taxon>Hexacorallia</taxon>
        <taxon>Scleractinia</taxon>
        <taxon>Fungiina</taxon>
        <taxon>Poritidae</taxon>
        <taxon>Porites</taxon>
    </lineage>
</organism>
<dbReference type="Proteomes" id="UP001159427">
    <property type="component" value="Unassembled WGS sequence"/>
</dbReference>
<comment type="caution">
    <text evidence="4">The sequence shown here is derived from an EMBL/GenBank/DDBJ whole genome shotgun (WGS) entry which is preliminary data.</text>
</comment>
<dbReference type="InterPro" id="IPR057774">
    <property type="entry name" value="D8C_UMOD/GP2/OIT3-like"/>
</dbReference>
<dbReference type="EMBL" id="CALNXI010001608">
    <property type="protein sequence ID" value="CAH3173232.1"/>
    <property type="molecule type" value="Genomic_DNA"/>
</dbReference>
<gene>
    <name evidence="4" type="ORF">PEVE_00008915</name>
</gene>